<name>A0ABW2AL27_9MICO</name>
<dbReference type="Pfam" id="PF00698">
    <property type="entry name" value="Acyl_transf_1"/>
    <property type="match status" value="1"/>
</dbReference>
<dbReference type="SUPFAM" id="SSF52151">
    <property type="entry name" value="FabD/lysophospholipase-like"/>
    <property type="match status" value="1"/>
</dbReference>
<dbReference type="InterPro" id="IPR016035">
    <property type="entry name" value="Acyl_Trfase/lysoPLipase"/>
</dbReference>
<dbReference type="SMART" id="SM00827">
    <property type="entry name" value="PKS_AT"/>
    <property type="match status" value="1"/>
</dbReference>
<comment type="caution">
    <text evidence="6">The sequence shown here is derived from an EMBL/GenBank/DDBJ whole genome shotgun (WGS) entry which is preliminary data.</text>
</comment>
<dbReference type="RefSeq" id="WP_382404177.1">
    <property type="nucleotide sequence ID" value="NZ_JBHSWH010000001.1"/>
</dbReference>
<evidence type="ECO:0000259" key="5">
    <source>
        <dbReference type="SMART" id="SM00827"/>
    </source>
</evidence>
<keyword evidence="2 6" id="KW-0808">Transferase</keyword>
<dbReference type="InterPro" id="IPR014043">
    <property type="entry name" value="Acyl_transferase_dom"/>
</dbReference>
<accession>A0ABW2AL27</accession>
<organism evidence="6 7">
    <name type="scientific">Flexivirga alba</name>
    <dbReference type="NCBI Taxonomy" id="702742"/>
    <lineage>
        <taxon>Bacteria</taxon>
        <taxon>Bacillati</taxon>
        <taxon>Actinomycetota</taxon>
        <taxon>Actinomycetes</taxon>
        <taxon>Micrococcales</taxon>
        <taxon>Dermacoccaceae</taxon>
        <taxon>Flexivirga</taxon>
    </lineage>
</organism>
<evidence type="ECO:0000256" key="3">
    <source>
        <dbReference type="ARBA" id="ARBA00023315"/>
    </source>
</evidence>
<dbReference type="GO" id="GO:0004314">
    <property type="term" value="F:[acyl-carrier-protein] S-malonyltransferase activity"/>
    <property type="evidence" value="ECO:0007669"/>
    <property type="project" value="UniProtKB-EC"/>
</dbReference>
<keyword evidence="7" id="KW-1185">Reference proteome</keyword>
<comment type="catalytic activity">
    <reaction evidence="4">
        <text>holo-[ACP] + malonyl-CoA = malonyl-[ACP] + CoA</text>
        <dbReference type="Rhea" id="RHEA:41792"/>
        <dbReference type="Rhea" id="RHEA-COMP:9623"/>
        <dbReference type="Rhea" id="RHEA-COMP:9685"/>
        <dbReference type="ChEBI" id="CHEBI:57287"/>
        <dbReference type="ChEBI" id="CHEBI:57384"/>
        <dbReference type="ChEBI" id="CHEBI:64479"/>
        <dbReference type="ChEBI" id="CHEBI:78449"/>
        <dbReference type="EC" id="2.3.1.39"/>
    </reaction>
</comment>
<evidence type="ECO:0000313" key="7">
    <source>
        <dbReference type="Proteomes" id="UP001596298"/>
    </source>
</evidence>
<dbReference type="PANTHER" id="PTHR42681:SF1">
    <property type="entry name" value="MALONYL-COA-ACYL CARRIER PROTEIN TRANSACYLASE, MITOCHONDRIAL"/>
    <property type="match status" value="1"/>
</dbReference>
<sequence>MLAIVCPGQGSQAPGFLQPWTEVPGFSDHLQELSEVADTDLVAHGTTSDAETIKDTAVAQPLIVAAGLATLRVLLDGTPLADRVGVLAGHSVGEITAASAAGTLSESEAMSFVRERGRGMARAAAVTPTGMAAVLGGVEEDVLAALESHGLTPANRNGAGQIVAAGTLEQLAALQETPPAKARVVPLQVAGAFHTEHMAPAVEALRAHAAGLTTHDPQVTLLSNKDGGPVADGAEVLDRLVAQVAGPVRWDTTMTTMLGMGVTGLIELCPAGTLVGLAKRGMRGVASVAVKTPDDLDEARELIREHAGIPETTDPTGTSTGS</sequence>
<dbReference type="InterPro" id="IPR001227">
    <property type="entry name" value="Ac_transferase_dom_sf"/>
</dbReference>
<dbReference type="SUPFAM" id="SSF55048">
    <property type="entry name" value="Probable ACP-binding domain of malonyl-CoA ACP transacylase"/>
    <property type="match status" value="1"/>
</dbReference>
<dbReference type="Gene3D" id="3.30.70.250">
    <property type="entry name" value="Malonyl-CoA ACP transacylase, ACP-binding"/>
    <property type="match status" value="1"/>
</dbReference>
<evidence type="ECO:0000256" key="1">
    <source>
        <dbReference type="ARBA" id="ARBA00013258"/>
    </source>
</evidence>
<keyword evidence="3 6" id="KW-0012">Acyltransferase</keyword>
<feature type="domain" description="Malonyl-CoA:ACP transacylase (MAT)" evidence="5">
    <location>
        <begin position="5"/>
        <end position="293"/>
    </location>
</feature>
<evidence type="ECO:0000256" key="2">
    <source>
        <dbReference type="ARBA" id="ARBA00022679"/>
    </source>
</evidence>
<evidence type="ECO:0000256" key="4">
    <source>
        <dbReference type="ARBA" id="ARBA00048462"/>
    </source>
</evidence>
<proteinExistence type="predicted"/>
<dbReference type="Gene3D" id="3.40.366.10">
    <property type="entry name" value="Malonyl-Coenzyme A Acyl Carrier Protein, domain 2"/>
    <property type="match status" value="1"/>
</dbReference>
<dbReference type="EC" id="2.3.1.39" evidence="1"/>
<dbReference type="PANTHER" id="PTHR42681">
    <property type="entry name" value="MALONYL-COA-ACYL CARRIER PROTEIN TRANSACYLASE, MITOCHONDRIAL"/>
    <property type="match status" value="1"/>
</dbReference>
<dbReference type="EMBL" id="JBHSWH010000001">
    <property type="protein sequence ID" value="MFC6707508.1"/>
    <property type="molecule type" value="Genomic_DNA"/>
</dbReference>
<dbReference type="InterPro" id="IPR016036">
    <property type="entry name" value="Malonyl_transacylase_ACP-bd"/>
</dbReference>
<dbReference type="InterPro" id="IPR050858">
    <property type="entry name" value="Mal-CoA-ACP_Trans/PKS_FabD"/>
</dbReference>
<reference evidence="7" key="1">
    <citation type="journal article" date="2019" name="Int. J. Syst. Evol. Microbiol.">
        <title>The Global Catalogue of Microorganisms (GCM) 10K type strain sequencing project: providing services to taxonomists for standard genome sequencing and annotation.</title>
        <authorList>
            <consortium name="The Broad Institute Genomics Platform"/>
            <consortium name="The Broad Institute Genome Sequencing Center for Infectious Disease"/>
            <person name="Wu L."/>
            <person name="Ma J."/>
        </authorList>
    </citation>
    <scope>NUCLEOTIDE SEQUENCE [LARGE SCALE GENOMIC DNA]</scope>
    <source>
        <strain evidence="7">CCUG 58127</strain>
    </source>
</reference>
<gene>
    <name evidence="6" type="ORF">ACFQDH_20255</name>
</gene>
<dbReference type="Proteomes" id="UP001596298">
    <property type="component" value="Unassembled WGS sequence"/>
</dbReference>
<evidence type="ECO:0000313" key="6">
    <source>
        <dbReference type="EMBL" id="MFC6707508.1"/>
    </source>
</evidence>
<protein>
    <recommendedName>
        <fullName evidence="1">[acyl-carrier-protein] S-malonyltransferase</fullName>
        <ecNumber evidence="1">2.3.1.39</ecNumber>
    </recommendedName>
</protein>